<proteinExistence type="predicted"/>
<dbReference type="EMBL" id="KZ857400">
    <property type="protein sequence ID" value="RDX50365.1"/>
    <property type="molecule type" value="Genomic_DNA"/>
</dbReference>
<dbReference type="AlphaFoldDB" id="A0A371DCT8"/>
<accession>A0A371DCT8</accession>
<evidence type="ECO:0000313" key="4">
    <source>
        <dbReference type="Proteomes" id="UP000256964"/>
    </source>
</evidence>
<feature type="compositionally biased region" description="Polar residues" evidence="1">
    <location>
        <begin position="120"/>
        <end position="134"/>
    </location>
</feature>
<feature type="transmembrane region" description="Helical" evidence="2">
    <location>
        <begin position="211"/>
        <end position="230"/>
    </location>
</feature>
<keyword evidence="2" id="KW-0812">Transmembrane</keyword>
<feature type="region of interest" description="Disordered" evidence="1">
    <location>
        <begin position="1"/>
        <end position="134"/>
    </location>
</feature>
<feature type="compositionally biased region" description="Basic and acidic residues" evidence="1">
    <location>
        <begin position="65"/>
        <end position="78"/>
    </location>
</feature>
<keyword evidence="4" id="KW-1185">Reference proteome</keyword>
<dbReference type="OrthoDB" id="2596855at2759"/>
<protein>
    <submittedName>
        <fullName evidence="3">Uncharacterized protein</fullName>
    </submittedName>
</protein>
<evidence type="ECO:0000313" key="3">
    <source>
        <dbReference type="EMBL" id="RDX50365.1"/>
    </source>
</evidence>
<keyword evidence="2" id="KW-0472">Membrane</keyword>
<dbReference type="Proteomes" id="UP000256964">
    <property type="component" value="Unassembled WGS sequence"/>
</dbReference>
<feature type="compositionally biased region" description="Polar residues" evidence="1">
    <location>
        <begin position="1"/>
        <end position="14"/>
    </location>
</feature>
<reference evidence="3 4" key="1">
    <citation type="journal article" date="2018" name="Biotechnol. Biofuels">
        <title>Integrative visual omics of the white-rot fungus Polyporus brumalis exposes the biotechnological potential of its oxidative enzymes for delignifying raw plant biomass.</title>
        <authorList>
            <person name="Miyauchi S."/>
            <person name="Rancon A."/>
            <person name="Drula E."/>
            <person name="Hage H."/>
            <person name="Chaduli D."/>
            <person name="Favel A."/>
            <person name="Grisel S."/>
            <person name="Henrissat B."/>
            <person name="Herpoel-Gimbert I."/>
            <person name="Ruiz-Duenas F.J."/>
            <person name="Chevret D."/>
            <person name="Hainaut M."/>
            <person name="Lin J."/>
            <person name="Wang M."/>
            <person name="Pangilinan J."/>
            <person name="Lipzen A."/>
            <person name="Lesage-Meessen L."/>
            <person name="Navarro D."/>
            <person name="Riley R."/>
            <person name="Grigoriev I.V."/>
            <person name="Zhou S."/>
            <person name="Raouche S."/>
            <person name="Rosso M.N."/>
        </authorList>
    </citation>
    <scope>NUCLEOTIDE SEQUENCE [LARGE SCALE GENOMIC DNA]</scope>
    <source>
        <strain evidence="3 4">BRFM 1820</strain>
    </source>
</reference>
<evidence type="ECO:0000256" key="2">
    <source>
        <dbReference type="SAM" id="Phobius"/>
    </source>
</evidence>
<gene>
    <name evidence="3" type="ORF">OH76DRAFT_473447</name>
</gene>
<evidence type="ECO:0000256" key="1">
    <source>
        <dbReference type="SAM" id="MobiDB-lite"/>
    </source>
</evidence>
<feature type="compositionally biased region" description="Basic and acidic residues" evidence="1">
    <location>
        <begin position="90"/>
        <end position="99"/>
    </location>
</feature>
<organism evidence="3 4">
    <name type="scientific">Lentinus brumalis</name>
    <dbReference type="NCBI Taxonomy" id="2498619"/>
    <lineage>
        <taxon>Eukaryota</taxon>
        <taxon>Fungi</taxon>
        <taxon>Dikarya</taxon>
        <taxon>Basidiomycota</taxon>
        <taxon>Agaricomycotina</taxon>
        <taxon>Agaricomycetes</taxon>
        <taxon>Polyporales</taxon>
        <taxon>Polyporaceae</taxon>
        <taxon>Lentinus</taxon>
    </lineage>
</organism>
<feature type="region of interest" description="Disordered" evidence="1">
    <location>
        <begin position="322"/>
        <end position="365"/>
    </location>
</feature>
<keyword evidence="2" id="KW-1133">Transmembrane helix</keyword>
<feature type="transmembrane region" description="Helical" evidence="2">
    <location>
        <begin position="154"/>
        <end position="177"/>
    </location>
</feature>
<feature type="compositionally biased region" description="Low complexity" evidence="1">
    <location>
        <begin position="331"/>
        <end position="340"/>
    </location>
</feature>
<sequence>MASSVPQNSATTHDQPLAEPVRTPTVTITPVRTQTEGDEQLEGLLEVPLVYDEPPRPQAGPLPRKRGELGFQEGEHDVPGQASSSSLSLPERHPADRDAPPATSLGVAQAAAAGEPPRSPSRTESTNTANSTSKRSLISFLKPKRIPTYAGVRLTTLAIFLFQVCLFSATITGWVLIIKRMQKSGGSSASSANDDPDTTTPSTAVFSSTSAQIFVHVAFAIVSLAEGIFVERSVFRLRAERYAHVHPGEILPSARRAEQEVTMGLAPWNRPPLPTYAAALAQSGVGTGDVEDNIIAIPPPPAYGHTRGSTLILTGFLTEALRAQRPRSDGSTQSRTSARSSRSRRRGGNEQDRPQSYMSTDPEWEARCDADRALVLEETLARLEEGGGRSRSSEAA</sequence>
<feature type="compositionally biased region" description="Low complexity" evidence="1">
    <location>
        <begin position="20"/>
        <end position="34"/>
    </location>
</feature>
<dbReference type="STRING" id="139420.A0A371DCT8"/>
<name>A0A371DCT8_9APHY</name>